<comment type="caution">
    <text evidence="5">The sequence shown here is derived from an EMBL/GenBank/DDBJ whole genome shotgun (WGS) entry which is preliminary data.</text>
</comment>
<dbReference type="Proteomes" id="UP000186817">
    <property type="component" value="Unassembled WGS sequence"/>
</dbReference>
<feature type="binding site" evidence="3">
    <location>
        <position position="254"/>
    </location>
    <ligand>
        <name>ATP</name>
        <dbReference type="ChEBI" id="CHEBI:30616"/>
    </ligand>
</feature>
<dbReference type="GO" id="GO:0004672">
    <property type="term" value="F:protein kinase activity"/>
    <property type="evidence" value="ECO:0007669"/>
    <property type="project" value="InterPro"/>
</dbReference>
<proteinExistence type="predicted"/>
<sequence length="889" mass="98721">MPRHLSEPQPGNAYEATHLAVIDLRLAERDQGTWEARLVVDTGPSNPPAFQAVDHGKMWPLVLPTALNPALSEATRTEWTRQALVIRWRNQVVQHAAVITPPVLLLQFNRFDQDAGAAARWLAGVSRPEEVQSSDDVVFWFMTIENVPVGINGSCCRKRILCNSSGRALPLSEDRVSERSGTFAAWAVLRRLLRAMTPRELRLVIEVKSGGQDKSNQELRLLDEYAVGQTLGEGAFGVVSVCKKRATGQEFAVKMVDKVETPVEAIKKEADMLASMDHPNIVKFHGVYYERCFVCIVMDKLDGGDLVEGLQRHLKERGQINCLDVVHVAYQMASSISYLHNRNVVHRDVKGDNYLMDRKNMTDGQCKIVLTDFGTACNCKPSDRLSSGVGTKIFWPPEFFDREYGQKVDVWAMGVIMYGLVSGRFPFRDENDVRNKEVRIPKRVHPVCEEYIRKMLDKSEKTRMSSSEAALVCKTPFMAEPPPDNDVHILNTAGEVKYRVAANDGDKLDSAEFQLVVLPFARPEEPQEVKLADAIQSGDSDTVEQLLQLPRNPDDVLSSLQATPVVLACCFGHAEIVSLLLEAGASCQLPCNGYDCYDAIQLDVLATTPLGAACAAGHLRTVEVLLRAGAPLTSACGDGCFFPYWKRVELWPFDMALNCKQLEVARSLLEEHRRRGAPGPLRCQNDAMTPEYVAVADEDWLRLHLDAGTRFESGALVGAVERGDPKIVRWLLEAGADKDRPRTSVAGMHEAPLPAAVRKGNVEMARLLLDIRANINAFPFHKDRLRGGSLLIRAISNEDVEMVSLLVEFRADAGQECQQYESGPQEVITPLQHALSRGYPEIVQILRALIPSIVMAHPWIAGKFGQTTAGDNKPTEELFFRVWDTLGVS</sequence>
<gene>
    <name evidence="5" type="primary">Sik1</name>
    <name evidence="5" type="ORF">AK812_SmicGene18084</name>
</gene>
<dbReference type="EMBL" id="LSRX01000364">
    <property type="protein sequence ID" value="OLP99378.1"/>
    <property type="molecule type" value="Genomic_DNA"/>
</dbReference>
<dbReference type="InterPro" id="IPR036770">
    <property type="entry name" value="Ankyrin_rpt-contain_sf"/>
</dbReference>
<dbReference type="InterPro" id="IPR017441">
    <property type="entry name" value="Protein_kinase_ATP_BS"/>
</dbReference>
<keyword evidence="6" id="KW-1185">Reference proteome</keyword>
<evidence type="ECO:0000313" key="5">
    <source>
        <dbReference type="EMBL" id="OLP99378.1"/>
    </source>
</evidence>
<dbReference type="Pfam" id="PF00069">
    <property type="entry name" value="Pkinase"/>
    <property type="match status" value="1"/>
</dbReference>
<dbReference type="PANTHER" id="PTHR24347">
    <property type="entry name" value="SERINE/THREONINE-PROTEIN KINASE"/>
    <property type="match status" value="1"/>
</dbReference>
<dbReference type="InterPro" id="IPR000719">
    <property type="entry name" value="Prot_kinase_dom"/>
</dbReference>
<dbReference type="SUPFAM" id="SSF48403">
    <property type="entry name" value="Ankyrin repeat"/>
    <property type="match status" value="1"/>
</dbReference>
<evidence type="ECO:0000256" key="3">
    <source>
        <dbReference type="PROSITE-ProRule" id="PRU10141"/>
    </source>
</evidence>
<feature type="domain" description="Protein kinase" evidence="4">
    <location>
        <begin position="225"/>
        <end position="478"/>
    </location>
</feature>
<evidence type="ECO:0000256" key="2">
    <source>
        <dbReference type="ARBA" id="ARBA00022840"/>
    </source>
</evidence>
<accession>A0A1Q9DW77</accession>
<dbReference type="PROSITE" id="PS00108">
    <property type="entry name" value="PROTEIN_KINASE_ST"/>
    <property type="match status" value="1"/>
</dbReference>
<dbReference type="OrthoDB" id="193931at2759"/>
<dbReference type="SMART" id="SM00248">
    <property type="entry name" value="ANK"/>
    <property type="match status" value="6"/>
</dbReference>
<protein>
    <submittedName>
        <fullName evidence="5">Serine/threonine-protein kinase SIK1</fullName>
    </submittedName>
</protein>
<dbReference type="GO" id="GO:0005524">
    <property type="term" value="F:ATP binding"/>
    <property type="evidence" value="ECO:0007669"/>
    <property type="project" value="UniProtKB-UniRule"/>
</dbReference>
<keyword evidence="5" id="KW-0808">Transferase</keyword>
<keyword evidence="2 3" id="KW-0067">ATP-binding</keyword>
<dbReference type="Gene3D" id="1.25.40.20">
    <property type="entry name" value="Ankyrin repeat-containing domain"/>
    <property type="match status" value="2"/>
</dbReference>
<keyword evidence="5" id="KW-0418">Kinase</keyword>
<dbReference type="SUPFAM" id="SSF56112">
    <property type="entry name" value="Protein kinase-like (PK-like)"/>
    <property type="match status" value="1"/>
</dbReference>
<dbReference type="InterPro" id="IPR011009">
    <property type="entry name" value="Kinase-like_dom_sf"/>
</dbReference>
<dbReference type="Gene3D" id="1.10.510.10">
    <property type="entry name" value="Transferase(Phosphotransferase) domain 1"/>
    <property type="match status" value="1"/>
</dbReference>
<dbReference type="PROSITE" id="PS50011">
    <property type="entry name" value="PROTEIN_KINASE_DOM"/>
    <property type="match status" value="1"/>
</dbReference>
<dbReference type="PROSITE" id="PS00107">
    <property type="entry name" value="PROTEIN_KINASE_ATP"/>
    <property type="match status" value="1"/>
</dbReference>
<keyword evidence="1 3" id="KW-0547">Nucleotide-binding</keyword>
<dbReference type="InterPro" id="IPR008271">
    <property type="entry name" value="Ser/Thr_kinase_AS"/>
</dbReference>
<evidence type="ECO:0000259" key="4">
    <source>
        <dbReference type="PROSITE" id="PS50011"/>
    </source>
</evidence>
<organism evidence="5 6">
    <name type="scientific">Symbiodinium microadriaticum</name>
    <name type="common">Dinoflagellate</name>
    <name type="synonym">Zooxanthella microadriatica</name>
    <dbReference type="NCBI Taxonomy" id="2951"/>
    <lineage>
        <taxon>Eukaryota</taxon>
        <taxon>Sar</taxon>
        <taxon>Alveolata</taxon>
        <taxon>Dinophyceae</taxon>
        <taxon>Suessiales</taxon>
        <taxon>Symbiodiniaceae</taxon>
        <taxon>Symbiodinium</taxon>
    </lineage>
</organism>
<evidence type="ECO:0000313" key="6">
    <source>
        <dbReference type="Proteomes" id="UP000186817"/>
    </source>
</evidence>
<dbReference type="AlphaFoldDB" id="A0A1Q9DW77"/>
<dbReference type="SMART" id="SM00220">
    <property type="entry name" value="S_TKc"/>
    <property type="match status" value="1"/>
</dbReference>
<reference evidence="5 6" key="1">
    <citation type="submission" date="2016-02" db="EMBL/GenBank/DDBJ databases">
        <title>Genome analysis of coral dinoflagellate symbionts highlights evolutionary adaptations to a symbiotic lifestyle.</title>
        <authorList>
            <person name="Aranda M."/>
            <person name="Li Y."/>
            <person name="Liew Y.J."/>
            <person name="Baumgarten S."/>
            <person name="Simakov O."/>
            <person name="Wilson M."/>
            <person name="Piel J."/>
            <person name="Ashoor H."/>
            <person name="Bougouffa S."/>
            <person name="Bajic V.B."/>
            <person name="Ryu T."/>
            <person name="Ravasi T."/>
            <person name="Bayer T."/>
            <person name="Micklem G."/>
            <person name="Kim H."/>
            <person name="Bhak J."/>
            <person name="Lajeunesse T.C."/>
            <person name="Voolstra C.R."/>
        </authorList>
    </citation>
    <scope>NUCLEOTIDE SEQUENCE [LARGE SCALE GENOMIC DNA]</scope>
    <source>
        <strain evidence="5 6">CCMP2467</strain>
    </source>
</reference>
<dbReference type="Pfam" id="PF12796">
    <property type="entry name" value="Ank_2"/>
    <property type="match status" value="1"/>
</dbReference>
<dbReference type="InterPro" id="IPR002110">
    <property type="entry name" value="Ankyrin_rpt"/>
</dbReference>
<name>A0A1Q9DW77_SYMMI</name>
<dbReference type="Pfam" id="PF00023">
    <property type="entry name" value="Ank"/>
    <property type="match status" value="1"/>
</dbReference>
<evidence type="ECO:0000256" key="1">
    <source>
        <dbReference type="ARBA" id="ARBA00022741"/>
    </source>
</evidence>